<dbReference type="AlphaFoldDB" id="A0A8J3AFQ6"/>
<keyword evidence="1" id="KW-1133">Transmembrane helix</keyword>
<comment type="caution">
    <text evidence="2">The sequence shown here is derived from an EMBL/GenBank/DDBJ whole genome shotgun (WGS) entry which is preliminary data.</text>
</comment>
<evidence type="ECO:0000313" key="2">
    <source>
        <dbReference type="EMBL" id="GGI11767.1"/>
    </source>
</evidence>
<organism evidence="2 3">
    <name type="scientific">Gottfriedia solisilvae</name>
    <dbReference type="NCBI Taxonomy" id="1516104"/>
    <lineage>
        <taxon>Bacteria</taxon>
        <taxon>Bacillati</taxon>
        <taxon>Bacillota</taxon>
        <taxon>Bacilli</taxon>
        <taxon>Bacillales</taxon>
        <taxon>Bacillaceae</taxon>
        <taxon>Gottfriedia</taxon>
    </lineage>
</organism>
<keyword evidence="1" id="KW-0472">Membrane</keyword>
<name>A0A8J3AFQ6_9BACI</name>
<accession>A0A8J3AFQ6</accession>
<protein>
    <submittedName>
        <fullName evidence="2">Uncharacterized protein</fullName>
    </submittedName>
</protein>
<evidence type="ECO:0000313" key="3">
    <source>
        <dbReference type="Proteomes" id="UP000626244"/>
    </source>
</evidence>
<dbReference type="Proteomes" id="UP000626244">
    <property type="component" value="Unassembled WGS sequence"/>
</dbReference>
<proteinExistence type="predicted"/>
<sequence>MIDLQKDFKFFALSLIFLGGFLGFIISEITQTTQMGICILLGIICGFFSLFTLTIYNKWFDNNAQK</sequence>
<feature type="transmembrane region" description="Helical" evidence="1">
    <location>
        <begin position="33"/>
        <end position="56"/>
    </location>
</feature>
<dbReference type="EMBL" id="BMHB01000001">
    <property type="protein sequence ID" value="GGI11767.1"/>
    <property type="molecule type" value="Genomic_DNA"/>
</dbReference>
<reference evidence="3" key="1">
    <citation type="journal article" date="2019" name="Int. J. Syst. Evol. Microbiol.">
        <title>The Global Catalogue of Microorganisms (GCM) 10K type strain sequencing project: providing services to taxonomists for standard genome sequencing and annotation.</title>
        <authorList>
            <consortium name="The Broad Institute Genomics Platform"/>
            <consortium name="The Broad Institute Genome Sequencing Center for Infectious Disease"/>
            <person name="Wu L."/>
            <person name="Ma J."/>
        </authorList>
    </citation>
    <scope>NUCLEOTIDE SEQUENCE [LARGE SCALE GENOMIC DNA]</scope>
    <source>
        <strain evidence="3">CGMCC 1.14993</strain>
    </source>
</reference>
<gene>
    <name evidence="2" type="ORF">GCM10007380_09490</name>
</gene>
<dbReference type="RefSeq" id="WP_087999179.1">
    <property type="nucleotide sequence ID" value="NZ_BMHB01000001.1"/>
</dbReference>
<evidence type="ECO:0000256" key="1">
    <source>
        <dbReference type="SAM" id="Phobius"/>
    </source>
</evidence>
<keyword evidence="1" id="KW-0812">Transmembrane</keyword>
<feature type="transmembrane region" description="Helical" evidence="1">
    <location>
        <begin position="7"/>
        <end position="27"/>
    </location>
</feature>
<keyword evidence="3" id="KW-1185">Reference proteome</keyword>